<organism evidence="5 6">
    <name type="scientific">Paraburkholderia metrosideri</name>
    <dbReference type="NCBI Taxonomy" id="580937"/>
    <lineage>
        <taxon>Bacteria</taxon>
        <taxon>Pseudomonadati</taxon>
        <taxon>Pseudomonadota</taxon>
        <taxon>Betaproteobacteria</taxon>
        <taxon>Burkholderiales</taxon>
        <taxon>Burkholderiaceae</taxon>
        <taxon>Paraburkholderia</taxon>
    </lineage>
</organism>
<dbReference type="EMBL" id="JAQQCF010000036">
    <property type="protein sequence ID" value="MFM0641117.1"/>
    <property type="molecule type" value="Genomic_DNA"/>
</dbReference>
<dbReference type="InterPro" id="IPR036188">
    <property type="entry name" value="FAD/NAD-bd_sf"/>
</dbReference>
<proteinExistence type="predicted"/>
<feature type="domain" description="FAD-binding" evidence="4">
    <location>
        <begin position="12"/>
        <end position="364"/>
    </location>
</feature>
<evidence type="ECO:0000256" key="3">
    <source>
        <dbReference type="ARBA" id="ARBA00022827"/>
    </source>
</evidence>
<dbReference type="Pfam" id="PF01494">
    <property type="entry name" value="FAD_binding_3"/>
    <property type="match status" value="1"/>
</dbReference>
<dbReference type="Gene3D" id="3.30.9.10">
    <property type="entry name" value="D-Amino Acid Oxidase, subunit A, domain 2"/>
    <property type="match status" value="1"/>
</dbReference>
<evidence type="ECO:0000259" key="4">
    <source>
        <dbReference type="Pfam" id="PF01494"/>
    </source>
</evidence>
<dbReference type="Proteomes" id="UP001629432">
    <property type="component" value="Unassembled WGS sequence"/>
</dbReference>
<dbReference type="InterPro" id="IPR050641">
    <property type="entry name" value="RIFMO-like"/>
</dbReference>
<keyword evidence="6" id="KW-1185">Reference proteome</keyword>
<dbReference type="PRINTS" id="PR00420">
    <property type="entry name" value="RNGMNOXGNASE"/>
</dbReference>
<name>A0ABW9E4Q6_9BURK</name>
<dbReference type="InterPro" id="IPR002938">
    <property type="entry name" value="FAD-bd"/>
</dbReference>
<comment type="cofactor">
    <cofactor evidence="1">
        <name>FAD</name>
        <dbReference type="ChEBI" id="CHEBI:57692"/>
    </cofactor>
</comment>
<evidence type="ECO:0000256" key="1">
    <source>
        <dbReference type="ARBA" id="ARBA00001974"/>
    </source>
</evidence>
<dbReference type="PANTHER" id="PTHR43004">
    <property type="entry name" value="TRK SYSTEM POTASSIUM UPTAKE PROTEIN"/>
    <property type="match status" value="1"/>
</dbReference>
<keyword evidence="5" id="KW-0503">Monooxygenase</keyword>
<accession>A0ABW9E4Q6</accession>
<dbReference type="Gene3D" id="3.50.50.60">
    <property type="entry name" value="FAD/NAD(P)-binding domain"/>
    <property type="match status" value="1"/>
</dbReference>
<dbReference type="SUPFAM" id="SSF51905">
    <property type="entry name" value="FAD/NAD(P)-binding domain"/>
    <property type="match status" value="1"/>
</dbReference>
<keyword evidence="3" id="KW-0274">FAD</keyword>
<protein>
    <submittedName>
        <fullName evidence="5">FAD-dependent monooxygenase</fullName>
    </submittedName>
</protein>
<sequence length="541" mass="59352">MLLNMNSDVSGEVPVVIVGAGPVGLALANDLSWRGIPTVLIDRRTEPLNFPTSESIHTRTMEQFRRWGIADEVRFSGFPPDMPRDVHFATRVTGYRLGRVTRASNRQQQELSNSISPEGPIWCPKSLFESVMRKTLTKDRATQFLFGHDVLNFDEDETGVSVSVRDLATGRDFSLRCRYLAACDGASSGIRKSLGVSFHGTFAEGKNLGIFLRSTQLRSLMEDRAGVMIDIVNPDFSANLSAVDGRELWRLIIFMRDGDPNELDPATCVRQAVGRDIDAEILDARAWAGHTVVAERFRKGSVFLLGDAAHLLWPRGGFGMNTGVGDAADLGWKLDAMLKGWGGPGLLDSYEAERRPVALRNVSEAAANYHSEASLPVSPALEDAGPAGDAQRQALAQAIVETRSREWNTMGLQLGFRYDDSPICWPERSPAPPNDNAQYIPTTRAGARAPHAWVRQGVSTLDYFGHGFCLVHHGGQSTADFEAAAASRHVPLTTLELEEDAPAELYERRFVLVRPDGHVAWRGNELPADCGCILDRVTGTN</sequence>
<evidence type="ECO:0000256" key="2">
    <source>
        <dbReference type="ARBA" id="ARBA00022630"/>
    </source>
</evidence>
<comment type="caution">
    <text evidence="5">The sequence shown here is derived from an EMBL/GenBank/DDBJ whole genome shotgun (WGS) entry which is preliminary data.</text>
</comment>
<dbReference type="RefSeq" id="WP_408237638.1">
    <property type="nucleotide sequence ID" value="NZ_JAQQCF010000036.1"/>
</dbReference>
<dbReference type="NCBIfam" id="NF004780">
    <property type="entry name" value="PRK06126.1"/>
    <property type="match status" value="1"/>
</dbReference>
<keyword evidence="5" id="KW-0560">Oxidoreductase</keyword>
<dbReference type="Gene3D" id="3.40.30.120">
    <property type="match status" value="1"/>
</dbReference>
<evidence type="ECO:0000313" key="5">
    <source>
        <dbReference type="EMBL" id="MFM0641117.1"/>
    </source>
</evidence>
<dbReference type="Pfam" id="PF21274">
    <property type="entry name" value="Rng_hyd_C"/>
    <property type="match status" value="1"/>
</dbReference>
<reference evidence="5 6" key="1">
    <citation type="journal article" date="2024" name="Chem. Sci.">
        <title>Discovery of megapolipeptins by genome mining of a Burkholderiales bacteria collection.</title>
        <authorList>
            <person name="Paulo B.S."/>
            <person name="Recchia M.J.J."/>
            <person name="Lee S."/>
            <person name="Fergusson C.H."/>
            <person name="Romanowski S.B."/>
            <person name="Hernandez A."/>
            <person name="Krull N."/>
            <person name="Liu D.Y."/>
            <person name="Cavanagh H."/>
            <person name="Bos A."/>
            <person name="Gray C.A."/>
            <person name="Murphy B.T."/>
            <person name="Linington R.G."/>
            <person name="Eustaquio A.S."/>
        </authorList>
    </citation>
    <scope>NUCLEOTIDE SEQUENCE [LARGE SCALE GENOMIC DNA]</scope>
    <source>
        <strain evidence="5 6">RL17-338-BIC-A</strain>
    </source>
</reference>
<evidence type="ECO:0000313" key="6">
    <source>
        <dbReference type="Proteomes" id="UP001629432"/>
    </source>
</evidence>
<dbReference type="GO" id="GO:0004497">
    <property type="term" value="F:monooxygenase activity"/>
    <property type="evidence" value="ECO:0007669"/>
    <property type="project" value="UniProtKB-KW"/>
</dbReference>
<keyword evidence="2" id="KW-0285">Flavoprotein</keyword>
<dbReference type="PANTHER" id="PTHR43004:SF19">
    <property type="entry name" value="BINDING MONOOXYGENASE, PUTATIVE (JCVI)-RELATED"/>
    <property type="match status" value="1"/>
</dbReference>
<gene>
    <name evidence="5" type="ORF">PQQ63_30915</name>
</gene>